<reference evidence="1 2" key="1">
    <citation type="submission" date="2020-08" db="EMBL/GenBank/DDBJ databases">
        <title>Sequencing the genomes of 1000 actinobacteria strains.</title>
        <authorList>
            <person name="Klenk H.-P."/>
        </authorList>
    </citation>
    <scope>NUCLEOTIDE SEQUENCE [LARGE SCALE GENOMIC DNA]</scope>
    <source>
        <strain evidence="1 2">DSM 45809</strain>
    </source>
</reference>
<protein>
    <recommendedName>
        <fullName evidence="3">Leucine rich repeat (LRR) protein</fullName>
    </recommendedName>
</protein>
<evidence type="ECO:0008006" key="3">
    <source>
        <dbReference type="Google" id="ProtNLM"/>
    </source>
</evidence>
<dbReference type="Proteomes" id="UP000546162">
    <property type="component" value="Unassembled WGS sequence"/>
</dbReference>
<keyword evidence="2" id="KW-1185">Reference proteome</keyword>
<dbReference type="RefSeq" id="WP_185041490.1">
    <property type="nucleotide sequence ID" value="NZ_BAABFG010000005.1"/>
</dbReference>
<gene>
    <name evidence="1" type="ORF">BJY16_004404</name>
</gene>
<accession>A0A7W7GZ17</accession>
<organism evidence="1 2">
    <name type="scientific">Actinoplanes octamycinicus</name>
    <dbReference type="NCBI Taxonomy" id="135948"/>
    <lineage>
        <taxon>Bacteria</taxon>
        <taxon>Bacillati</taxon>
        <taxon>Actinomycetota</taxon>
        <taxon>Actinomycetes</taxon>
        <taxon>Micromonosporales</taxon>
        <taxon>Micromonosporaceae</taxon>
        <taxon>Actinoplanes</taxon>
    </lineage>
</organism>
<evidence type="ECO:0000313" key="1">
    <source>
        <dbReference type="EMBL" id="MBB4740945.1"/>
    </source>
</evidence>
<dbReference type="InterPro" id="IPR011989">
    <property type="entry name" value="ARM-like"/>
</dbReference>
<sequence length="404" mass="44865">MIGRPDLEGWYRSWLIKSRDPWTDEMFDAVAAHPDPLVRVALAQSPYSSGAQRARLVDDPDAEVRRALAEGPDMPCEPMPAEAYRRLATDPERRVRRMLWLVDSLPEVARAVLGGLESPFPASPAQPAPPPEPDVLSPAEVERLVRSEDAGDRWRAARYAPSPPALSADPDPGVRLCLSMRPDLTEEERAAIDYYVGPHDRLPVLPWVRDADARTLDTCVRSRHIGLRRSATHHRALTADQIAILAEDPDFAVRLMLCERHDDVPGHLVVRTYLEARVITRGNLLRHPAFPRTELARYADSPHWEARALVTMDPTAAAELIDRLSRDEHPGVRAWMAADERLSVARILELLDDEETAEPAAANPGLPRAVMEQIVDATPSVPPDRPGVLVLGHTTPSHQELTGI</sequence>
<comment type="caution">
    <text evidence="1">The sequence shown here is derived from an EMBL/GenBank/DDBJ whole genome shotgun (WGS) entry which is preliminary data.</text>
</comment>
<dbReference type="Gene3D" id="1.25.10.10">
    <property type="entry name" value="Leucine-rich Repeat Variant"/>
    <property type="match status" value="1"/>
</dbReference>
<name>A0A7W7GZ17_9ACTN</name>
<evidence type="ECO:0000313" key="2">
    <source>
        <dbReference type="Proteomes" id="UP000546162"/>
    </source>
</evidence>
<dbReference type="AlphaFoldDB" id="A0A7W7GZ17"/>
<dbReference type="EMBL" id="JACHNB010000001">
    <property type="protein sequence ID" value="MBB4740945.1"/>
    <property type="molecule type" value="Genomic_DNA"/>
</dbReference>
<proteinExistence type="predicted"/>